<evidence type="ECO:0000313" key="4">
    <source>
        <dbReference type="Proteomes" id="UP000217895"/>
    </source>
</evidence>
<organism evidence="3 4">
    <name type="scientific">Leptolyngbya boryana NIES-2135</name>
    <dbReference type="NCBI Taxonomy" id="1973484"/>
    <lineage>
        <taxon>Bacteria</taxon>
        <taxon>Bacillati</taxon>
        <taxon>Cyanobacteriota</taxon>
        <taxon>Cyanophyceae</taxon>
        <taxon>Leptolyngbyales</taxon>
        <taxon>Leptolyngbyaceae</taxon>
        <taxon>Leptolyngbya group</taxon>
        <taxon>Leptolyngbya</taxon>
    </lineage>
</organism>
<dbReference type="Proteomes" id="UP000217895">
    <property type="component" value="Chromosome"/>
</dbReference>
<evidence type="ECO:0000256" key="1">
    <source>
        <dbReference type="SAM" id="MobiDB-lite"/>
    </source>
</evidence>
<evidence type="ECO:0000313" key="3">
    <source>
        <dbReference type="EMBL" id="BAY55985.1"/>
    </source>
</evidence>
<reference evidence="3 4" key="1">
    <citation type="submission" date="2017-06" db="EMBL/GenBank/DDBJ databases">
        <title>Genome sequencing of cyanobaciteial culture collection at National Institute for Environmental Studies (NIES).</title>
        <authorList>
            <person name="Hirose Y."/>
            <person name="Shimura Y."/>
            <person name="Fujisawa T."/>
            <person name="Nakamura Y."/>
            <person name="Kawachi M."/>
        </authorList>
    </citation>
    <scope>NUCLEOTIDE SEQUENCE [LARGE SCALE GENOMIC DNA]</scope>
    <source>
        <strain evidence="3 4">NIES-2135</strain>
    </source>
</reference>
<keyword evidence="4" id="KW-1185">Reference proteome</keyword>
<evidence type="ECO:0000256" key="2">
    <source>
        <dbReference type="SAM" id="Phobius"/>
    </source>
</evidence>
<accession>A0A1Z4JGU0</accession>
<name>A0A1Z4JGU0_LEPBY</name>
<dbReference type="EMBL" id="AP018203">
    <property type="protein sequence ID" value="BAY55985.1"/>
    <property type="molecule type" value="Genomic_DNA"/>
</dbReference>
<keyword evidence="2" id="KW-0812">Transmembrane</keyword>
<feature type="region of interest" description="Disordered" evidence="1">
    <location>
        <begin position="646"/>
        <end position="685"/>
    </location>
</feature>
<protein>
    <recommendedName>
        <fullName evidence="5">Chromosome segregation ATPase</fullName>
    </recommendedName>
</protein>
<keyword evidence="2" id="KW-0472">Membrane</keyword>
<feature type="compositionally biased region" description="Pro residues" evidence="1">
    <location>
        <begin position="672"/>
        <end position="685"/>
    </location>
</feature>
<feature type="region of interest" description="Disordered" evidence="1">
    <location>
        <begin position="13"/>
        <end position="39"/>
    </location>
</feature>
<evidence type="ECO:0008006" key="5">
    <source>
        <dbReference type="Google" id="ProtNLM"/>
    </source>
</evidence>
<proteinExistence type="predicted"/>
<dbReference type="AlphaFoldDB" id="A0A1Z4JGU0"/>
<feature type="transmembrane region" description="Helical" evidence="2">
    <location>
        <begin position="101"/>
        <end position="121"/>
    </location>
</feature>
<sequence>MARKLPTQWLRAFQKPKADIEHPPAPIENYQHQPYSDHSPVLLEDDLDAEALPEPETEKSSRPVQHRVAKLGHRAASTASSATQVTARRLGKFAKAWRWQLIWLGIFGVFGGTGAIALHWLSSAPPAVDCQQVTAQSLEAEQLFCAQQAAQTGNADQILASINLVKGWTTEHPLYGQSRPLLQDWSNAVLILARDRVAQRDIKGAVNLASQIPQSSPVYKDAQAAIDRWQAEYRRGEAIYAKILEALKKRAWESASQQMAQLALVNDPGWQERLGEVRERSNQEKKAWKFLQDARNFAKANPPAQLGQAIAMTDGIDRNTFIWTLQANQEVLRWRNTIIGLAIAQFDQQNIPAAVALVNSIPTSVQLTTANQDLIRLVRAREIETVDNYRAPGLERIVPLIMATQMVKQIDAQSPFANRAKTLIPRLEQKVQDLTQLNLASSVANLQQIPMLHFAIAQASTISPKRPGRLHAQTLVAQWQKELESMQDRPLLDRAKQVAKSGSLGNLKSAVAMATLVKPKRSLRIEAQTDIANWSNQIQIIEDRPILNNARAIASAGQLGRAIEVAGSIRPGRALYAEAQGLIGEWVYQIQIAEDRSILAQANRLASQGYLTRAIDVASGIGSGRPLFGEARGAIAQWAAERAAIWRQREEESQSVPSDEDPEQSSGFESPIPDPTPPASEPTPP</sequence>
<gene>
    <name evidence="3" type="ORF">NIES2135_28120</name>
</gene>
<keyword evidence="2" id="KW-1133">Transmembrane helix</keyword>